<accession>A0A7C9UWT2</accession>
<evidence type="ECO:0000313" key="2">
    <source>
        <dbReference type="EMBL" id="NFV81806.1"/>
    </source>
</evidence>
<proteinExistence type="predicted"/>
<dbReference type="Proteomes" id="UP000480684">
    <property type="component" value="Unassembled WGS sequence"/>
</dbReference>
<dbReference type="RefSeq" id="WP_163682210.1">
    <property type="nucleotide sequence ID" value="NZ_JAAIYP010000044.1"/>
</dbReference>
<evidence type="ECO:0000313" key="3">
    <source>
        <dbReference type="Proteomes" id="UP000480684"/>
    </source>
</evidence>
<reference evidence="2 3" key="1">
    <citation type="submission" date="2020-02" db="EMBL/GenBank/DDBJ databases">
        <authorList>
            <person name="Dziuba M."/>
            <person name="Kuznetsov B."/>
            <person name="Mardanov A."/>
            <person name="Ravin N."/>
            <person name="Grouzdev D."/>
        </authorList>
    </citation>
    <scope>NUCLEOTIDE SEQUENCE [LARGE SCALE GENOMIC DNA]</scope>
    <source>
        <strain evidence="2 3">SpK</strain>
    </source>
</reference>
<dbReference type="AlphaFoldDB" id="A0A7C9UWT2"/>
<evidence type="ECO:0008006" key="4">
    <source>
        <dbReference type="Google" id="ProtNLM"/>
    </source>
</evidence>
<name>A0A7C9UWT2_9PROT</name>
<gene>
    <name evidence="2" type="ORF">G4223_16970</name>
</gene>
<organism evidence="2 3">
    <name type="scientific">Magnetospirillum aberrantis SpK</name>
    <dbReference type="NCBI Taxonomy" id="908842"/>
    <lineage>
        <taxon>Bacteria</taxon>
        <taxon>Pseudomonadati</taxon>
        <taxon>Pseudomonadota</taxon>
        <taxon>Alphaproteobacteria</taxon>
        <taxon>Rhodospirillales</taxon>
        <taxon>Rhodospirillaceae</taxon>
        <taxon>Magnetospirillum</taxon>
    </lineage>
</organism>
<comment type="caution">
    <text evidence="2">The sequence shown here is derived from an EMBL/GenBank/DDBJ whole genome shotgun (WGS) entry which is preliminary data.</text>
</comment>
<evidence type="ECO:0000256" key="1">
    <source>
        <dbReference type="SAM" id="MobiDB-lite"/>
    </source>
</evidence>
<protein>
    <recommendedName>
        <fullName evidence="4">Motility protein</fullName>
    </recommendedName>
</protein>
<keyword evidence="3" id="KW-1185">Reference proteome</keyword>
<feature type="region of interest" description="Disordered" evidence="1">
    <location>
        <begin position="49"/>
        <end position="68"/>
    </location>
</feature>
<dbReference type="EMBL" id="JAAIYP010000044">
    <property type="protein sequence ID" value="NFV81806.1"/>
    <property type="molecule type" value="Genomic_DNA"/>
</dbReference>
<sequence>MEIAAAAEMAMTVKRAEFVQSLSVQMTKQALAQDAAVLQVVAAATQPGVQAASPPPVSGPGQVLDITV</sequence>